<organism evidence="3 4">
    <name type="scientific">Kitasatospora cineracea</name>
    <dbReference type="NCBI Taxonomy" id="88074"/>
    <lineage>
        <taxon>Bacteria</taxon>
        <taxon>Bacillati</taxon>
        <taxon>Actinomycetota</taxon>
        <taxon>Actinomycetes</taxon>
        <taxon>Kitasatosporales</taxon>
        <taxon>Streptomycetaceae</taxon>
        <taxon>Kitasatospora</taxon>
    </lineage>
</organism>
<reference evidence="3 4" key="1">
    <citation type="submission" date="2018-11" db="EMBL/GenBank/DDBJ databases">
        <title>Sequencing the genomes of 1000 actinobacteria strains.</title>
        <authorList>
            <person name="Klenk H.-P."/>
        </authorList>
    </citation>
    <scope>NUCLEOTIDE SEQUENCE [LARGE SCALE GENOMIC DNA]</scope>
    <source>
        <strain evidence="3 4">DSM 44781</strain>
    </source>
</reference>
<dbReference type="PROSITE" id="PS51257">
    <property type="entry name" value="PROKAR_LIPOPROTEIN"/>
    <property type="match status" value="1"/>
</dbReference>
<evidence type="ECO:0008006" key="5">
    <source>
        <dbReference type="Google" id="ProtNLM"/>
    </source>
</evidence>
<feature type="signal peptide" evidence="2">
    <location>
        <begin position="1"/>
        <end position="24"/>
    </location>
</feature>
<protein>
    <recommendedName>
        <fullName evidence="5">Lipoprotein LprG</fullName>
    </recommendedName>
</protein>
<evidence type="ECO:0000256" key="2">
    <source>
        <dbReference type="SAM" id="SignalP"/>
    </source>
</evidence>
<evidence type="ECO:0000313" key="4">
    <source>
        <dbReference type="Proteomes" id="UP000266906"/>
    </source>
</evidence>
<evidence type="ECO:0000313" key="3">
    <source>
        <dbReference type="EMBL" id="RPE33537.1"/>
    </source>
</evidence>
<name>A0A3N4RYH5_9ACTN</name>
<dbReference type="EMBL" id="RKQG01000001">
    <property type="protein sequence ID" value="RPE33537.1"/>
    <property type="molecule type" value="Genomic_DNA"/>
</dbReference>
<keyword evidence="2" id="KW-0732">Signal</keyword>
<proteinExistence type="predicted"/>
<dbReference type="RefSeq" id="WP_208766939.1">
    <property type="nucleotide sequence ID" value="NZ_JBEYIY010000005.1"/>
</dbReference>
<feature type="region of interest" description="Disordered" evidence="1">
    <location>
        <begin position="220"/>
        <end position="253"/>
    </location>
</feature>
<dbReference type="Proteomes" id="UP000266906">
    <property type="component" value="Unassembled WGS sequence"/>
</dbReference>
<dbReference type="Gene3D" id="2.50.20.20">
    <property type="match status" value="1"/>
</dbReference>
<sequence length="253" mass="25569">MRTRRPLAATALSALALCALTACGPDRDKGAAAPSAPAAPSAAAPAPTGTPLADLPVADVVAKSRAAGAALTGLTLTVSVPGHRDGPFDGTFAEDGAGACTGRFTVRDKGSAELLRSGGRAWIRPDKDYLAVALPDAPAAAAGKWLPVEGGVPDYTSFCDLGVRMARQVGLDTDGSPGRDLAKAGTEQINGVAAVVVTMTDRDGTPVRYAVAAQGEPRLLAGESGSGATTVRLGDFDRPVQAAPPAEDQVFRR</sequence>
<evidence type="ECO:0000256" key="1">
    <source>
        <dbReference type="SAM" id="MobiDB-lite"/>
    </source>
</evidence>
<feature type="chain" id="PRO_5018077256" description="Lipoprotein LprG" evidence="2">
    <location>
        <begin position="25"/>
        <end position="253"/>
    </location>
</feature>
<accession>A0A3N4RYH5</accession>
<comment type="caution">
    <text evidence="3">The sequence shown here is derived from an EMBL/GenBank/DDBJ whole genome shotgun (WGS) entry which is preliminary data.</text>
</comment>
<gene>
    <name evidence="3" type="ORF">EDD38_1827</name>
</gene>
<dbReference type="AlphaFoldDB" id="A0A3N4RYH5"/>
<keyword evidence="4" id="KW-1185">Reference proteome</keyword>